<proteinExistence type="predicted"/>
<organism evidence="3 4">
    <name type="scientific">Saccharothrix violaceirubra</name>
    <dbReference type="NCBI Taxonomy" id="413306"/>
    <lineage>
        <taxon>Bacteria</taxon>
        <taxon>Bacillati</taxon>
        <taxon>Actinomycetota</taxon>
        <taxon>Actinomycetes</taxon>
        <taxon>Pseudonocardiales</taxon>
        <taxon>Pseudonocardiaceae</taxon>
        <taxon>Saccharothrix</taxon>
    </lineage>
</organism>
<dbReference type="Proteomes" id="UP000542674">
    <property type="component" value="Unassembled WGS sequence"/>
</dbReference>
<dbReference type="EMBL" id="JACHJS010000001">
    <property type="protein sequence ID" value="MBB4963594.1"/>
    <property type="molecule type" value="Genomic_DNA"/>
</dbReference>
<keyword evidence="2" id="KW-0732">Signal</keyword>
<reference evidence="3 4" key="1">
    <citation type="submission" date="2020-08" db="EMBL/GenBank/DDBJ databases">
        <title>Sequencing the genomes of 1000 actinobacteria strains.</title>
        <authorList>
            <person name="Klenk H.-P."/>
        </authorList>
    </citation>
    <scope>NUCLEOTIDE SEQUENCE [LARGE SCALE GENOMIC DNA]</scope>
    <source>
        <strain evidence="3 4">DSM 45084</strain>
    </source>
</reference>
<accession>A0A7W7SZ32</accession>
<dbReference type="PROSITE" id="PS51257">
    <property type="entry name" value="PROKAR_LIPOPROTEIN"/>
    <property type="match status" value="1"/>
</dbReference>
<dbReference type="AlphaFoldDB" id="A0A7W7SZ32"/>
<feature type="region of interest" description="Disordered" evidence="1">
    <location>
        <begin position="19"/>
        <end position="55"/>
    </location>
</feature>
<feature type="compositionally biased region" description="Polar residues" evidence="1">
    <location>
        <begin position="26"/>
        <end position="44"/>
    </location>
</feature>
<sequence>MRIRLVVLALLLTGCASGNALPPAGSNPTTTPVEPSAAPGTSTPPGFAPVDTGFPVTATPRPIVMPGGRLGLLGDFSEAQREAARRHAFKLSTTVQAPQTPGPQEIFLPTGEKVTTRVIDAAEAYQAMTSLPDDPTAIEIVEIERIKATVTTDRGRIDIPAWSFHLAGGGEVTWPAIDPSLFWNPDNLKATTLGNGAIAQGSTLTVVLPDAPAPCPGHQPATNEAVAVESDLSVTLSVKTVGDPGECVRTQEVKTKKYKIELSKPVGNRLVLDTGGGVFDVATAP</sequence>
<dbReference type="RefSeq" id="WP_184666353.1">
    <property type="nucleotide sequence ID" value="NZ_BAABAI010000034.1"/>
</dbReference>
<evidence type="ECO:0000256" key="1">
    <source>
        <dbReference type="SAM" id="MobiDB-lite"/>
    </source>
</evidence>
<protein>
    <submittedName>
        <fullName evidence="3">Uncharacterized protein</fullName>
    </submittedName>
</protein>
<evidence type="ECO:0000256" key="2">
    <source>
        <dbReference type="SAM" id="SignalP"/>
    </source>
</evidence>
<evidence type="ECO:0000313" key="4">
    <source>
        <dbReference type="Proteomes" id="UP000542674"/>
    </source>
</evidence>
<gene>
    <name evidence="3" type="ORF">F4559_000953</name>
</gene>
<feature type="signal peptide" evidence="2">
    <location>
        <begin position="1"/>
        <end position="20"/>
    </location>
</feature>
<evidence type="ECO:0000313" key="3">
    <source>
        <dbReference type="EMBL" id="MBB4963594.1"/>
    </source>
</evidence>
<feature type="chain" id="PRO_5038992455" evidence="2">
    <location>
        <begin position="21"/>
        <end position="285"/>
    </location>
</feature>
<comment type="caution">
    <text evidence="3">The sequence shown here is derived from an EMBL/GenBank/DDBJ whole genome shotgun (WGS) entry which is preliminary data.</text>
</comment>
<keyword evidence="4" id="KW-1185">Reference proteome</keyword>
<name>A0A7W7SZ32_9PSEU</name>